<proteinExistence type="predicted"/>
<keyword evidence="3" id="KW-1185">Reference proteome</keyword>
<evidence type="ECO:0000256" key="1">
    <source>
        <dbReference type="SAM" id="MobiDB-lite"/>
    </source>
</evidence>
<evidence type="ECO:0000313" key="3">
    <source>
        <dbReference type="Proteomes" id="UP001500212"/>
    </source>
</evidence>
<reference evidence="3" key="1">
    <citation type="journal article" date="2019" name="Int. J. Syst. Evol. Microbiol.">
        <title>The Global Catalogue of Microorganisms (GCM) 10K type strain sequencing project: providing services to taxonomists for standard genome sequencing and annotation.</title>
        <authorList>
            <consortium name="The Broad Institute Genomics Platform"/>
            <consortium name="The Broad Institute Genome Sequencing Center for Infectious Disease"/>
            <person name="Wu L."/>
            <person name="Ma J."/>
        </authorList>
    </citation>
    <scope>NUCLEOTIDE SEQUENCE [LARGE SCALE GENOMIC DNA]</scope>
    <source>
        <strain evidence="3">JCM 17938</strain>
    </source>
</reference>
<dbReference type="Proteomes" id="UP001500212">
    <property type="component" value="Unassembled WGS sequence"/>
</dbReference>
<organism evidence="2 3">
    <name type="scientific">Actinoallomurus liliacearum</name>
    <dbReference type="NCBI Taxonomy" id="1080073"/>
    <lineage>
        <taxon>Bacteria</taxon>
        <taxon>Bacillati</taxon>
        <taxon>Actinomycetota</taxon>
        <taxon>Actinomycetes</taxon>
        <taxon>Streptosporangiales</taxon>
        <taxon>Thermomonosporaceae</taxon>
        <taxon>Actinoallomurus</taxon>
    </lineage>
</organism>
<feature type="region of interest" description="Disordered" evidence="1">
    <location>
        <begin position="29"/>
        <end position="72"/>
    </location>
</feature>
<evidence type="ECO:0000313" key="2">
    <source>
        <dbReference type="EMBL" id="GAA4616028.1"/>
    </source>
</evidence>
<sequence>MIHTGTFPVWELSSATAKATSPLRTLLARSSPAPPGWTPGRTPHYDPHAPGSSRLPAAGRGRPTVLAGRERRGPFRRRTTLWIILREPSEQRETGITIDTIHPVSLSRPDEEETE</sequence>
<gene>
    <name evidence="2" type="ORF">GCM10023195_71040</name>
</gene>
<protein>
    <submittedName>
        <fullName evidence="2">Uncharacterized protein</fullName>
    </submittedName>
</protein>
<name>A0ABP8TXJ6_9ACTN</name>
<dbReference type="EMBL" id="BAABHJ010000031">
    <property type="protein sequence ID" value="GAA4616028.1"/>
    <property type="molecule type" value="Genomic_DNA"/>
</dbReference>
<comment type="caution">
    <text evidence="2">The sequence shown here is derived from an EMBL/GenBank/DDBJ whole genome shotgun (WGS) entry which is preliminary data.</text>
</comment>
<accession>A0ABP8TXJ6</accession>
<feature type="region of interest" description="Disordered" evidence="1">
    <location>
        <begin position="94"/>
        <end position="115"/>
    </location>
</feature>